<keyword evidence="1" id="KW-0472">Membrane</keyword>
<sequence length="128" mass="14173">MDNLLVFLDSISEEAIAVTVYVFCAMIILLCWHGITKRLPRFLGGMSTILLFALILTPTVSDGHNAAIAPAIFGLAFGIFTKDSPLIWFNLALILFVIGICSIALFSWNKFLDKKQQNNEVNEKSPPL</sequence>
<name>A0A0N9W2T9_9GAMM</name>
<dbReference type="EMBL" id="CP012808">
    <property type="protein sequence ID" value="ALH95930.1"/>
    <property type="molecule type" value="Genomic_DNA"/>
</dbReference>
<organism evidence="2 3">
    <name type="scientific">Acinetobacter equi</name>
    <dbReference type="NCBI Taxonomy" id="1324350"/>
    <lineage>
        <taxon>Bacteria</taxon>
        <taxon>Pseudomonadati</taxon>
        <taxon>Pseudomonadota</taxon>
        <taxon>Gammaproteobacteria</taxon>
        <taxon>Moraxellales</taxon>
        <taxon>Moraxellaceae</taxon>
        <taxon>Acinetobacter</taxon>
    </lineage>
</organism>
<proteinExistence type="predicted"/>
<accession>A0A0N9W2T9</accession>
<keyword evidence="1" id="KW-1133">Transmembrane helix</keyword>
<protein>
    <submittedName>
        <fullName evidence="2">Uncharacterized protein</fullName>
    </submittedName>
</protein>
<gene>
    <name evidence="2" type="ORF">AOY20_10515</name>
</gene>
<feature type="transmembrane region" description="Helical" evidence="1">
    <location>
        <begin position="87"/>
        <end position="108"/>
    </location>
</feature>
<feature type="transmembrane region" description="Helical" evidence="1">
    <location>
        <begin position="15"/>
        <end position="32"/>
    </location>
</feature>
<dbReference type="KEGG" id="aei:AOY20_10515"/>
<keyword evidence="3" id="KW-1185">Reference proteome</keyword>
<dbReference type="OrthoDB" id="6657720at2"/>
<dbReference type="AlphaFoldDB" id="A0A0N9W2T9"/>
<evidence type="ECO:0000313" key="2">
    <source>
        <dbReference type="EMBL" id="ALH95930.1"/>
    </source>
</evidence>
<feature type="transmembrane region" description="Helical" evidence="1">
    <location>
        <begin position="39"/>
        <end position="57"/>
    </location>
</feature>
<evidence type="ECO:0000256" key="1">
    <source>
        <dbReference type="SAM" id="Phobius"/>
    </source>
</evidence>
<keyword evidence="1" id="KW-0812">Transmembrane</keyword>
<dbReference type="Proteomes" id="UP000064939">
    <property type="component" value="Chromosome"/>
</dbReference>
<dbReference type="STRING" id="1324350.AOY20_10515"/>
<evidence type="ECO:0000313" key="3">
    <source>
        <dbReference type="Proteomes" id="UP000064939"/>
    </source>
</evidence>
<reference evidence="2 3" key="1">
    <citation type="journal article" date="2015" name="Int. J. Syst. Evol. Microbiol.">
        <title>Acinetobacter equi sp. nov. isolated from horse faeces.</title>
        <authorList>
            <person name="Poppel M.T."/>
            <person name="Skiebe E."/>
            <person name="Laue M."/>
            <person name="Bergmann H."/>
            <person name="Ebersberger I."/>
            <person name="Garn T."/>
            <person name="Fruth A."/>
            <person name="Baumgardt S."/>
            <person name="Busse H.J."/>
            <person name="Wilharm G."/>
        </authorList>
    </citation>
    <scope>NUCLEOTIDE SEQUENCE [LARGE SCALE GENOMIC DNA]</scope>
    <source>
        <strain evidence="2 3">114</strain>
    </source>
</reference>
<dbReference type="RefSeq" id="WP_054581818.1">
    <property type="nucleotide sequence ID" value="NZ_CP012808.1"/>
</dbReference>